<dbReference type="PRINTS" id="PR01210">
    <property type="entry name" value="GGTRANSPTASE"/>
</dbReference>
<evidence type="ECO:0000313" key="1">
    <source>
        <dbReference type="EMBL" id="KPL53675.1"/>
    </source>
</evidence>
<dbReference type="Gene3D" id="3.60.20.40">
    <property type="match status" value="1"/>
</dbReference>
<accession>A0A0P6WG83</accession>
<gene>
    <name evidence="1" type="ORF">ABB55_16845</name>
</gene>
<organism evidence="1 2">
    <name type="scientific">Prosthecodimorpha hirschii</name>
    <dbReference type="NCBI Taxonomy" id="665126"/>
    <lineage>
        <taxon>Bacteria</taxon>
        <taxon>Pseudomonadati</taxon>
        <taxon>Pseudomonadota</taxon>
        <taxon>Alphaproteobacteria</taxon>
        <taxon>Hyphomicrobiales</taxon>
        <taxon>Ancalomicrobiaceae</taxon>
        <taxon>Prosthecodimorpha</taxon>
    </lineage>
</organism>
<proteinExistence type="predicted"/>
<dbReference type="InterPro" id="IPR052896">
    <property type="entry name" value="GGT-like_enzyme"/>
</dbReference>
<reference evidence="1 2" key="2">
    <citation type="submission" date="2015-10" db="EMBL/GenBank/DDBJ databases">
        <title>Draft Genome Sequence of Prosthecomicrobium hirschii ATCC 27832.</title>
        <authorList>
            <person name="Daniel J."/>
            <person name="Givan S.A."/>
            <person name="Brun Y.V."/>
            <person name="Brown P.J."/>
        </authorList>
    </citation>
    <scope>NUCLEOTIDE SEQUENCE [LARGE SCALE GENOMIC DNA]</scope>
    <source>
        <strain evidence="1 2">16</strain>
    </source>
</reference>
<dbReference type="Proteomes" id="UP000048984">
    <property type="component" value="Unassembled WGS sequence"/>
</dbReference>
<dbReference type="InterPro" id="IPR043137">
    <property type="entry name" value="GGT_ssub_C"/>
</dbReference>
<protein>
    <recommendedName>
        <fullName evidence="3">Gamma-glutamyltransferase</fullName>
    </recommendedName>
</protein>
<dbReference type="Gene3D" id="1.10.246.130">
    <property type="match status" value="1"/>
</dbReference>
<name>A0A0P6WG83_9HYPH</name>
<comment type="caution">
    <text evidence="1">The sequence shown here is derived from an EMBL/GenBank/DDBJ whole genome shotgun (WGS) entry which is preliminary data.</text>
</comment>
<dbReference type="InterPro" id="IPR029055">
    <property type="entry name" value="Ntn_hydrolases_N"/>
</dbReference>
<evidence type="ECO:0008006" key="3">
    <source>
        <dbReference type="Google" id="ProtNLM"/>
    </source>
</evidence>
<evidence type="ECO:0000313" key="2">
    <source>
        <dbReference type="Proteomes" id="UP000048984"/>
    </source>
</evidence>
<keyword evidence="2" id="KW-1185">Reference proteome</keyword>
<dbReference type="Pfam" id="PF01019">
    <property type="entry name" value="G_glu_transpept"/>
    <property type="match status" value="1"/>
</dbReference>
<dbReference type="PANTHER" id="PTHR43881:SF1">
    <property type="entry name" value="GAMMA-GLUTAMYLTRANSPEPTIDASE (AFU_ORTHOLOGUE AFUA_4G13580)"/>
    <property type="match status" value="1"/>
</dbReference>
<dbReference type="AlphaFoldDB" id="A0A0P6WG83"/>
<dbReference type="PANTHER" id="PTHR43881">
    <property type="entry name" value="GAMMA-GLUTAMYLTRANSPEPTIDASE (AFU_ORTHOLOGUE AFUA_4G13580)"/>
    <property type="match status" value="1"/>
</dbReference>
<dbReference type="SUPFAM" id="SSF56235">
    <property type="entry name" value="N-terminal nucleophile aminohydrolases (Ntn hydrolases)"/>
    <property type="match status" value="1"/>
</dbReference>
<reference evidence="1 2" key="1">
    <citation type="submission" date="2015-09" db="EMBL/GenBank/DDBJ databases">
        <authorList>
            <person name="Jackson K.R."/>
            <person name="Lunt B.L."/>
            <person name="Fisher J.N.B."/>
            <person name="Gardner A.V."/>
            <person name="Bailey M.E."/>
            <person name="Deus L.M."/>
            <person name="Earl A.S."/>
            <person name="Gibby P.D."/>
            <person name="Hartmann K.A."/>
            <person name="Liu J.E."/>
            <person name="Manci A.M."/>
            <person name="Nielsen D.A."/>
            <person name="Solomon M.B."/>
            <person name="Breakwell D.P."/>
            <person name="Burnett S.H."/>
            <person name="Grose J.H."/>
        </authorList>
    </citation>
    <scope>NUCLEOTIDE SEQUENCE [LARGE SCALE GENOMIC DNA]</scope>
    <source>
        <strain evidence="1 2">16</strain>
    </source>
</reference>
<sequence>MRNFHHPGRSTVHAGRGMAATSHPLATGAALDCLKAGGNAVDAAVTAAAVLAVVEPHMTGIGGDCFAIVAKPGEALAGVNGSGRAAAAASTDWYLERGFTEIGATSPHAVTVPGTIAAWAHLLDRFGRFGLDRCLAPAIEFAEDGYAVAPRVGHDWAGFVQKLAADPGASLHYLPGGRAPAIGDRVRLPALARTLRAVAADGPKAFYEGEAAADIVATLAARGGLLTLEDFARAEATPVVPVVSAYRDLEIAELPPNGQGITALILLNILKRFDLAGLDPNGPERLHLEIEASRLAYACRDAFIADPAAMRVPVDTLISDGYGAGLADRIDRRQRLADVTPERIPEADTVYLSVVDRDRMAVSFINSIYDGFGVGICTEKTGVMLQNRGSAFRIAPGHPNTIGPAKRPMHTIIPGFALKHGRPLMPFGVMGGAYQACGHAHFISNIADFGLDLQEALDSPRVFWRDGGAVVEVEAGIPEATVAGLAALGHTVEARPAPFGGGQAVMIDWERDLLIGASDPRKDGCALGY</sequence>
<dbReference type="InterPro" id="IPR043138">
    <property type="entry name" value="GGT_lsub"/>
</dbReference>
<dbReference type="STRING" id="665126.ABB55_16845"/>
<dbReference type="EMBL" id="LJYW01000001">
    <property type="protein sequence ID" value="KPL53675.1"/>
    <property type="molecule type" value="Genomic_DNA"/>
</dbReference>